<dbReference type="OrthoDB" id="3264182at2759"/>
<evidence type="ECO:0000313" key="2">
    <source>
        <dbReference type="Proteomes" id="UP000054217"/>
    </source>
</evidence>
<dbReference type="HOGENOM" id="CLU_2892161_0_0_1"/>
<proteinExistence type="predicted"/>
<protein>
    <recommendedName>
        <fullName evidence="3">Winged helix-turn helix domain-containing protein</fullName>
    </recommendedName>
</protein>
<sequence length="63" mass="7209">MLVLLEHSPNLYLEEIQQQLLLLHNIEVSIATIWHTLKHLGLSSKQLSQIASKCSEEACHKFT</sequence>
<dbReference type="EMBL" id="KN832078">
    <property type="protein sequence ID" value="KIN95035.1"/>
    <property type="molecule type" value="Genomic_DNA"/>
</dbReference>
<reference evidence="2" key="2">
    <citation type="submission" date="2015-01" db="EMBL/GenBank/DDBJ databases">
        <title>Evolutionary Origins and Diversification of the Mycorrhizal Mutualists.</title>
        <authorList>
            <consortium name="DOE Joint Genome Institute"/>
            <consortium name="Mycorrhizal Genomics Consortium"/>
            <person name="Kohler A."/>
            <person name="Kuo A."/>
            <person name="Nagy L.G."/>
            <person name="Floudas D."/>
            <person name="Copeland A."/>
            <person name="Barry K.W."/>
            <person name="Cichocki N."/>
            <person name="Veneault-Fourrey C."/>
            <person name="LaButti K."/>
            <person name="Lindquist E.A."/>
            <person name="Lipzen A."/>
            <person name="Lundell T."/>
            <person name="Morin E."/>
            <person name="Murat C."/>
            <person name="Riley R."/>
            <person name="Ohm R."/>
            <person name="Sun H."/>
            <person name="Tunlid A."/>
            <person name="Henrissat B."/>
            <person name="Grigoriev I.V."/>
            <person name="Hibbett D.S."/>
            <person name="Martin F."/>
        </authorList>
    </citation>
    <scope>NUCLEOTIDE SEQUENCE [LARGE SCALE GENOMIC DNA]</scope>
    <source>
        <strain evidence="2">Marx 270</strain>
    </source>
</reference>
<name>A0A0C3NH37_PISTI</name>
<evidence type="ECO:0000313" key="1">
    <source>
        <dbReference type="EMBL" id="KIN95035.1"/>
    </source>
</evidence>
<gene>
    <name evidence="1" type="ORF">M404DRAFT_58982</name>
</gene>
<keyword evidence="2" id="KW-1185">Reference proteome</keyword>
<feature type="non-terminal residue" evidence="1">
    <location>
        <position position="63"/>
    </location>
</feature>
<accession>A0A0C3NH37</accession>
<reference evidence="1 2" key="1">
    <citation type="submission" date="2014-04" db="EMBL/GenBank/DDBJ databases">
        <authorList>
            <consortium name="DOE Joint Genome Institute"/>
            <person name="Kuo A."/>
            <person name="Kohler A."/>
            <person name="Costa M.D."/>
            <person name="Nagy L.G."/>
            <person name="Floudas D."/>
            <person name="Copeland A."/>
            <person name="Barry K.W."/>
            <person name="Cichocki N."/>
            <person name="Veneault-Fourrey C."/>
            <person name="LaButti K."/>
            <person name="Lindquist E.A."/>
            <person name="Lipzen A."/>
            <person name="Lundell T."/>
            <person name="Morin E."/>
            <person name="Murat C."/>
            <person name="Sun H."/>
            <person name="Tunlid A."/>
            <person name="Henrissat B."/>
            <person name="Grigoriev I.V."/>
            <person name="Hibbett D.S."/>
            <person name="Martin F."/>
            <person name="Nordberg H.P."/>
            <person name="Cantor M.N."/>
            <person name="Hua S.X."/>
        </authorList>
    </citation>
    <scope>NUCLEOTIDE SEQUENCE [LARGE SCALE GENOMIC DNA]</scope>
    <source>
        <strain evidence="1 2">Marx 270</strain>
    </source>
</reference>
<dbReference type="AlphaFoldDB" id="A0A0C3NH37"/>
<dbReference type="InParanoid" id="A0A0C3NH37"/>
<evidence type="ECO:0008006" key="3">
    <source>
        <dbReference type="Google" id="ProtNLM"/>
    </source>
</evidence>
<dbReference type="STRING" id="870435.A0A0C3NH37"/>
<dbReference type="Proteomes" id="UP000054217">
    <property type="component" value="Unassembled WGS sequence"/>
</dbReference>
<organism evidence="1 2">
    <name type="scientific">Pisolithus tinctorius Marx 270</name>
    <dbReference type="NCBI Taxonomy" id="870435"/>
    <lineage>
        <taxon>Eukaryota</taxon>
        <taxon>Fungi</taxon>
        <taxon>Dikarya</taxon>
        <taxon>Basidiomycota</taxon>
        <taxon>Agaricomycotina</taxon>
        <taxon>Agaricomycetes</taxon>
        <taxon>Agaricomycetidae</taxon>
        <taxon>Boletales</taxon>
        <taxon>Sclerodermatineae</taxon>
        <taxon>Pisolithaceae</taxon>
        <taxon>Pisolithus</taxon>
    </lineage>
</organism>